<dbReference type="Proteomes" id="UP001374803">
    <property type="component" value="Chromosome"/>
</dbReference>
<evidence type="ECO:0000313" key="3">
    <source>
        <dbReference type="Proteomes" id="UP001374803"/>
    </source>
</evidence>
<proteinExistence type="predicted"/>
<keyword evidence="3" id="KW-1185">Reference proteome</keyword>
<sequence length="246" mass="28361">MKATKAPSRMKSERGRNTKAEKMKAIADELRQLRRHLHRYKDEKLQLPAGVLTWTAGLIEDSEFKKRLPSKLDADLRQALDLLSGWGEWRDGDRRPWWHSGSYRPMAPGEGRVIDLTRERVARLQRKLSSSHPFPPPPEQPINLDDADSEPGFWYLIYEAVYHGRSYVAAAANLLANVKNTIEGGQAHDRLKDGLGRERSRIDFDSAEVLSFYRALNEAFRAVKNMEPIWTNVFHQIPKFRTAWPC</sequence>
<organism evidence="2 3">
    <name type="scientific">Pendulispora rubella</name>
    <dbReference type="NCBI Taxonomy" id="2741070"/>
    <lineage>
        <taxon>Bacteria</taxon>
        <taxon>Pseudomonadati</taxon>
        <taxon>Myxococcota</taxon>
        <taxon>Myxococcia</taxon>
        <taxon>Myxococcales</taxon>
        <taxon>Sorangiineae</taxon>
        <taxon>Pendulisporaceae</taxon>
        <taxon>Pendulispora</taxon>
    </lineage>
</organism>
<gene>
    <name evidence="2" type="ORF">LVJ94_05160</name>
</gene>
<reference evidence="2" key="1">
    <citation type="submission" date="2021-12" db="EMBL/GenBank/DDBJ databases">
        <title>Discovery of the Pendulisporaceae a myxobacterial family with distinct sporulation behavior and unique specialized metabolism.</title>
        <authorList>
            <person name="Garcia R."/>
            <person name="Popoff A."/>
            <person name="Bader C.D."/>
            <person name="Loehr J."/>
            <person name="Walesch S."/>
            <person name="Walt C."/>
            <person name="Boldt J."/>
            <person name="Bunk B."/>
            <person name="Haeckl F.J.F.P.J."/>
            <person name="Gunesch A.P."/>
            <person name="Birkelbach J."/>
            <person name="Nuebel U."/>
            <person name="Pietschmann T."/>
            <person name="Bach T."/>
            <person name="Mueller R."/>
        </authorList>
    </citation>
    <scope>NUCLEOTIDE SEQUENCE</scope>
    <source>
        <strain evidence="2">MSr11367</strain>
    </source>
</reference>
<name>A0ABZ2L9Y8_9BACT</name>
<feature type="region of interest" description="Disordered" evidence="1">
    <location>
        <begin position="1"/>
        <end position="22"/>
    </location>
</feature>
<evidence type="ECO:0000256" key="1">
    <source>
        <dbReference type="SAM" id="MobiDB-lite"/>
    </source>
</evidence>
<dbReference type="EMBL" id="CP089983">
    <property type="protein sequence ID" value="WXB06631.1"/>
    <property type="molecule type" value="Genomic_DNA"/>
</dbReference>
<evidence type="ECO:0000313" key="2">
    <source>
        <dbReference type="EMBL" id="WXB06631.1"/>
    </source>
</evidence>
<feature type="compositionally biased region" description="Basic and acidic residues" evidence="1">
    <location>
        <begin position="10"/>
        <end position="22"/>
    </location>
</feature>
<dbReference type="RefSeq" id="WP_394836276.1">
    <property type="nucleotide sequence ID" value="NZ_CP089929.1"/>
</dbReference>
<accession>A0ABZ2L9Y8</accession>
<protein>
    <submittedName>
        <fullName evidence="2">Uncharacterized protein</fullName>
    </submittedName>
</protein>